<evidence type="ECO:0000313" key="1">
    <source>
        <dbReference type="EMBL" id="SCW67417.1"/>
    </source>
</evidence>
<protein>
    <recommendedName>
        <fullName evidence="3">DUF3139 domain-containing protein</fullName>
    </recommendedName>
</protein>
<reference evidence="2" key="1">
    <citation type="submission" date="2016-10" db="EMBL/GenBank/DDBJ databases">
        <authorList>
            <person name="Varghese N."/>
            <person name="Submissions S."/>
        </authorList>
    </citation>
    <scope>NUCLEOTIDE SEQUENCE [LARGE SCALE GENOMIC DNA]</scope>
    <source>
        <strain evidence="2">CGMCC 1.8946</strain>
    </source>
</reference>
<dbReference type="OrthoDB" id="2872746at2"/>
<keyword evidence="2" id="KW-1185">Reference proteome</keyword>
<dbReference type="Proteomes" id="UP000198601">
    <property type="component" value="Unassembled WGS sequence"/>
</dbReference>
<sequence>MVKFKRKKTIILSIIFIILVFHMTGTIQRVTARLTLSIYITMKYNEMELKYKKIEYSSQFGDYIVSYESKEGIVYNFMVTPKFMPVIISFDPIHPDV</sequence>
<gene>
    <name evidence="1" type="ORF">SAMN04487970_102714</name>
</gene>
<dbReference type="AlphaFoldDB" id="A0A1G4SER6"/>
<dbReference type="RefSeq" id="WP_090673910.1">
    <property type="nucleotide sequence ID" value="NZ_FMTT01000027.1"/>
</dbReference>
<accession>A0A1G4SER6</accession>
<proteinExistence type="predicted"/>
<evidence type="ECO:0008006" key="3">
    <source>
        <dbReference type="Google" id="ProtNLM"/>
    </source>
</evidence>
<organism evidence="1 2">
    <name type="scientific">Paenibacillus tianmuensis</name>
    <dbReference type="NCBI Taxonomy" id="624147"/>
    <lineage>
        <taxon>Bacteria</taxon>
        <taxon>Bacillati</taxon>
        <taxon>Bacillota</taxon>
        <taxon>Bacilli</taxon>
        <taxon>Bacillales</taxon>
        <taxon>Paenibacillaceae</taxon>
        <taxon>Paenibacillus</taxon>
    </lineage>
</organism>
<evidence type="ECO:0000313" key="2">
    <source>
        <dbReference type="Proteomes" id="UP000198601"/>
    </source>
</evidence>
<name>A0A1G4SER6_9BACL</name>
<dbReference type="EMBL" id="FMTT01000027">
    <property type="protein sequence ID" value="SCW67417.1"/>
    <property type="molecule type" value="Genomic_DNA"/>
</dbReference>